<evidence type="ECO:0000313" key="2">
    <source>
        <dbReference type="EMBL" id="NNA47780.1"/>
    </source>
</evidence>
<evidence type="ECO:0000313" key="5">
    <source>
        <dbReference type="Proteomes" id="UP000535954"/>
    </source>
</evidence>
<dbReference type="EMBL" id="JAAQYH010000006">
    <property type="protein sequence ID" value="NNA73562.1"/>
    <property type="molecule type" value="Genomic_DNA"/>
</dbReference>
<proteinExistence type="predicted"/>
<dbReference type="PATRIC" id="fig|1038924.3.peg.2481"/>
<name>I4K9V7_9PSED</name>
<accession>I4K9V7</accession>
<dbReference type="EMBL" id="JAAQYI010000001">
    <property type="protein sequence ID" value="NNA77527.1"/>
    <property type="molecule type" value="Genomic_DNA"/>
</dbReference>
<gene>
    <name evidence="3" type="ORF">HBO13_13030</name>
    <name evidence="2" type="ORF">HBO18_27040</name>
    <name evidence="4" type="ORF">HBO30_02235</name>
    <name evidence="1" type="ORF">PflSS101_2529</name>
</gene>
<dbReference type="Proteomes" id="UP000535954">
    <property type="component" value="Unassembled WGS sequence"/>
</dbReference>
<dbReference type="AlphaFoldDB" id="I4K9V7"/>
<dbReference type="RefSeq" id="WP_003191113.1">
    <property type="nucleotide sequence ID" value="NZ_BQIH01000005.1"/>
</dbReference>
<evidence type="ECO:0000313" key="7">
    <source>
        <dbReference type="Proteomes" id="UP000586252"/>
    </source>
</evidence>
<comment type="caution">
    <text evidence="1">The sequence shown here is derived from an EMBL/GenBank/DDBJ whole genome shotgun (WGS) entry which is preliminary data.</text>
</comment>
<reference evidence="1" key="1">
    <citation type="journal article" date="2012" name="PLoS Genet.">
        <title>Comparative Genomics of Plant-Associated Pseudomonas spp.: Insights into Diversity and Inheritance of Traits Involved in Multitrophic Interactions.</title>
        <authorList>
            <person name="Loper J.E."/>
            <person name="Hassan K.A."/>
            <person name="Mavrodi D.V."/>
            <person name="Davis E.W.II."/>
            <person name="Lim C.K."/>
            <person name="Shaffer B.T."/>
            <person name="Elbourne L.D."/>
            <person name="Stockwell V.O."/>
            <person name="Hartney S.L."/>
            <person name="Breakwell K."/>
            <person name="Henkels M.D."/>
            <person name="Tetu S.G."/>
            <person name="Rangel L.I."/>
            <person name="Kidarsa T.A."/>
            <person name="Wilson N.L."/>
            <person name="van de Mortel J.E."/>
            <person name="Song C."/>
            <person name="Blumhagen R."/>
            <person name="Radune D."/>
            <person name="Hostetler J.B."/>
            <person name="Brinkac L.M."/>
            <person name="Durkin A.S."/>
            <person name="Kluepfel D.A."/>
            <person name="Wechter W.P."/>
            <person name="Anderson A.J."/>
            <person name="Kim Y.C."/>
            <person name="Pierson L.S.III."/>
            <person name="Pierson E.A."/>
            <person name="Lindow S.E."/>
            <person name="Kobayashi D.Y."/>
            <person name="Raaijmakers J.M."/>
            <person name="Weller D.M."/>
            <person name="Thomashow L.S."/>
            <person name="Allen A.E."/>
            <person name="Paulsen I.T."/>
        </authorList>
    </citation>
    <scope>NUCLEOTIDE SEQUENCE [LARGE SCALE GENOMIC DNA]</scope>
    <source>
        <strain evidence="1">SS101</strain>
    </source>
</reference>
<dbReference type="EMBL" id="JAAQYK010000011">
    <property type="protein sequence ID" value="NNA47780.1"/>
    <property type="molecule type" value="Genomic_DNA"/>
</dbReference>
<reference evidence="5 6" key="2">
    <citation type="journal article" date="2020" name="Front. Microbiol.">
        <title>Genetic Organization of the aprX-lipA2 Operon Affects the Proteolytic Potential of Pseudomonas Species in Milk.</title>
        <authorList>
            <person name="Maier C."/>
            <person name="Huptas C."/>
            <person name="von Neubeck M."/>
            <person name="Scherer S."/>
            <person name="Wenning M."/>
            <person name="Lucking G."/>
        </authorList>
    </citation>
    <scope>NUCLEOTIDE SEQUENCE [LARGE SCALE GENOMIC DNA]</scope>
    <source>
        <strain evidence="2 6">WS 4997</strain>
        <strain evidence="4 7">WS 5404</strain>
        <strain evidence="3 5">WS 5405</strain>
    </source>
</reference>
<dbReference type="HOGENOM" id="CLU_2975894_0_0_6"/>
<dbReference type="Proteomes" id="UP000586252">
    <property type="component" value="Unassembled WGS sequence"/>
</dbReference>
<organism evidence="1">
    <name type="scientific">Pseudomonas lactis</name>
    <dbReference type="NCBI Taxonomy" id="1615674"/>
    <lineage>
        <taxon>Bacteria</taxon>
        <taxon>Pseudomonadati</taxon>
        <taxon>Pseudomonadota</taxon>
        <taxon>Gammaproteobacteria</taxon>
        <taxon>Pseudomonadales</taxon>
        <taxon>Pseudomonadaceae</taxon>
        <taxon>Pseudomonas</taxon>
    </lineage>
</organism>
<dbReference type="EMBL" id="AHPN01000001">
    <property type="protein sequence ID" value="EIK61497.1"/>
    <property type="molecule type" value="Genomic_DNA"/>
</dbReference>
<evidence type="ECO:0000313" key="3">
    <source>
        <dbReference type="EMBL" id="NNA73562.1"/>
    </source>
</evidence>
<dbReference type="GeneID" id="45736614"/>
<dbReference type="Proteomes" id="UP000583279">
    <property type="component" value="Unassembled WGS sequence"/>
</dbReference>
<sequence length="58" mass="6657">MKRYQQIWLTGFLKLQTRRLAVREVFDAVNATGETKNVRLSYCFTSDRVCPGEGHHGA</sequence>
<evidence type="ECO:0000313" key="6">
    <source>
        <dbReference type="Proteomes" id="UP000583279"/>
    </source>
</evidence>
<dbReference type="Proteomes" id="UP000003213">
    <property type="component" value="Chromosome"/>
</dbReference>
<protein>
    <submittedName>
        <fullName evidence="1">Uncharacterized protein</fullName>
    </submittedName>
</protein>
<evidence type="ECO:0000313" key="1">
    <source>
        <dbReference type="EMBL" id="EIK61497.1"/>
    </source>
</evidence>
<evidence type="ECO:0000313" key="4">
    <source>
        <dbReference type="EMBL" id="NNA77527.1"/>
    </source>
</evidence>